<dbReference type="STRING" id="431943.CKL_2358"/>
<dbReference type="Proteomes" id="UP000002411">
    <property type="component" value="Chromosome"/>
</dbReference>
<evidence type="ECO:0000256" key="1">
    <source>
        <dbReference type="ARBA" id="ARBA00004651"/>
    </source>
</evidence>
<gene>
    <name evidence="8" type="ordered locus">CKL_2358</name>
</gene>
<proteinExistence type="predicted"/>
<feature type="domain" description="ABC3 transporter permease C-terminal" evidence="7">
    <location>
        <begin position="609"/>
        <end position="720"/>
    </location>
</feature>
<feature type="transmembrane region" description="Helical" evidence="6">
    <location>
        <begin position="602"/>
        <end position="626"/>
    </location>
</feature>
<dbReference type="PANTHER" id="PTHR30287:SF1">
    <property type="entry name" value="INNER MEMBRANE PROTEIN"/>
    <property type="match status" value="1"/>
</dbReference>
<feature type="transmembrane region" description="Helical" evidence="6">
    <location>
        <begin position="406"/>
        <end position="425"/>
    </location>
</feature>
<dbReference type="PANTHER" id="PTHR30287">
    <property type="entry name" value="MEMBRANE COMPONENT OF PREDICTED ABC SUPERFAMILY METABOLITE UPTAKE TRANSPORTER"/>
    <property type="match status" value="1"/>
</dbReference>
<feature type="transmembrane region" description="Helical" evidence="6">
    <location>
        <begin position="701"/>
        <end position="719"/>
    </location>
</feature>
<dbReference type="InterPro" id="IPR038766">
    <property type="entry name" value="Membrane_comp_ABC_pdt"/>
</dbReference>
<dbReference type="InterPro" id="IPR003838">
    <property type="entry name" value="ABC3_permease_C"/>
</dbReference>
<keyword evidence="2" id="KW-1003">Cell membrane</keyword>
<feature type="transmembrane region" description="Helical" evidence="6">
    <location>
        <begin position="15"/>
        <end position="36"/>
    </location>
</feature>
<sequence length="736" mass="84323">MILNKRILREFKDNIVKYVGMMLLVLISSMAIVGFANSSDCIIESGREAALKNNIEDGNFEIESRLDNGILEKIRKLGVTVDENFYVDYKINDNQKIRLFEERKYINKVSMVEGKNSRQNGRVIIDTHFGKENNYALGSSLEVGNKKYIIEGYSAVPDYTLVIEKLEDVVANPKNFGIGFLTSEDFIELKDKKYSYTFRLNGISYHKVKNILQRDGKLISFINSTDNPRINGYMHDSQRNKNIAVMFGFILFIMIAFMISMSIINNIDRESPTIGALYALGYVKKELLRHFMILPIIIVSVGAIAGTCIGFIIEASFSQTITTYYSLPIIRRVYPPYLFFIGIVVPILIVIIVNYKTLSERLKSSPLQLLRREKKQNKLNTIKIKKFKFITKFRLREFLREIKGNIILFCGMSIATFLLVFGIGINTGISTYIKDIENESKFEYMYILKLPIEITENERTEKITLKNLSIYYKVLSQDMDIVLQGIKEDTNFYDFKIKDDDPGLYISESVGKKFGLQVGDSINLKDTTETKIYNLKVKGTVKYSSGLYVFMNQKQLNSLINESENYFNGYISKDKLNINEDYVYWLTTNKNVIKSAKSMTSIMLPMIVIIIAISTMLFVISLYLLLKLMIDKSTLSISLVKIFGFNKKEIDKLYLSTSLYTVIFTSIIAIPLSYIALKAIYPSLIANMQSYLQIGLTIKDYCFIAAVILGSYFTSITLLKKYINKISLSEALMNRD</sequence>
<evidence type="ECO:0000256" key="5">
    <source>
        <dbReference type="ARBA" id="ARBA00023136"/>
    </source>
</evidence>
<feature type="transmembrane region" description="Helical" evidence="6">
    <location>
        <begin position="243"/>
        <end position="264"/>
    </location>
</feature>
<dbReference type="EMBL" id="CP000673">
    <property type="protein sequence ID" value="EDK34370.1"/>
    <property type="molecule type" value="Genomic_DNA"/>
</dbReference>
<keyword evidence="5 6" id="KW-0472">Membrane</keyword>
<evidence type="ECO:0000256" key="3">
    <source>
        <dbReference type="ARBA" id="ARBA00022692"/>
    </source>
</evidence>
<dbReference type="Pfam" id="PF02687">
    <property type="entry name" value="FtsX"/>
    <property type="match status" value="2"/>
</dbReference>
<dbReference type="KEGG" id="ckl:CKL_2358"/>
<evidence type="ECO:0000259" key="7">
    <source>
        <dbReference type="Pfam" id="PF02687"/>
    </source>
</evidence>
<feature type="transmembrane region" description="Helical" evidence="6">
    <location>
        <begin position="333"/>
        <end position="355"/>
    </location>
</feature>
<evidence type="ECO:0000313" key="8">
    <source>
        <dbReference type="EMBL" id="EDK34370.1"/>
    </source>
</evidence>
<evidence type="ECO:0000256" key="2">
    <source>
        <dbReference type="ARBA" id="ARBA00022475"/>
    </source>
</evidence>
<keyword evidence="3 6" id="KW-0812">Transmembrane</keyword>
<keyword evidence="4 6" id="KW-1133">Transmembrane helix</keyword>
<dbReference type="AlphaFoldDB" id="A5MZS4"/>
<reference evidence="8 9" key="1">
    <citation type="journal article" date="2008" name="Proc. Natl. Acad. Sci. U.S.A.">
        <title>The genome of Clostridium kluyveri, a strict anaerobe with unique metabolic features.</title>
        <authorList>
            <person name="Seedorf H."/>
            <person name="Fricke W.F."/>
            <person name="Veith B."/>
            <person name="Brueggemann H."/>
            <person name="Liesegang H."/>
            <person name="Strittmatter A."/>
            <person name="Miethke M."/>
            <person name="Buckel W."/>
            <person name="Hinderberger J."/>
            <person name="Li F."/>
            <person name="Hagemeier C."/>
            <person name="Thauer R.K."/>
            <person name="Gottschalk G."/>
        </authorList>
    </citation>
    <scope>NUCLEOTIDE SEQUENCE [LARGE SCALE GENOMIC DNA]</scope>
    <source>
        <strain evidence="9">ATCC 8527 / DSM 555 / NCIMB 10680</strain>
    </source>
</reference>
<feature type="domain" description="ABC3 transporter permease C-terminal" evidence="7">
    <location>
        <begin position="246"/>
        <end position="353"/>
    </location>
</feature>
<accession>A5MZS4</accession>
<evidence type="ECO:0000256" key="4">
    <source>
        <dbReference type="ARBA" id="ARBA00022989"/>
    </source>
</evidence>
<evidence type="ECO:0000256" key="6">
    <source>
        <dbReference type="SAM" id="Phobius"/>
    </source>
</evidence>
<dbReference type="GO" id="GO:0005886">
    <property type="term" value="C:plasma membrane"/>
    <property type="evidence" value="ECO:0007669"/>
    <property type="project" value="UniProtKB-SubCell"/>
</dbReference>
<dbReference type="eggNOG" id="COG0577">
    <property type="taxonomic scope" value="Bacteria"/>
</dbReference>
<keyword evidence="9" id="KW-1185">Reference proteome</keyword>
<comment type="subcellular location">
    <subcellularLocation>
        <location evidence="1">Cell membrane</location>
        <topology evidence="1">Multi-pass membrane protein</topology>
    </subcellularLocation>
</comment>
<dbReference type="HOGENOM" id="CLU_005531_1_0_9"/>
<organism evidence="8 9">
    <name type="scientific">Clostridium kluyveri (strain ATCC 8527 / DSM 555 / NBRC 12016 / NCIMB 10680 / K1)</name>
    <dbReference type="NCBI Taxonomy" id="431943"/>
    <lineage>
        <taxon>Bacteria</taxon>
        <taxon>Bacillati</taxon>
        <taxon>Bacillota</taxon>
        <taxon>Clostridia</taxon>
        <taxon>Eubacteriales</taxon>
        <taxon>Clostridiaceae</taxon>
        <taxon>Clostridium</taxon>
    </lineage>
</organism>
<feature type="transmembrane region" description="Helical" evidence="6">
    <location>
        <begin position="291"/>
        <end position="313"/>
    </location>
</feature>
<dbReference type="RefSeq" id="WP_012102702.1">
    <property type="nucleotide sequence ID" value="NC_009706.1"/>
</dbReference>
<name>A5MZS4_CLOK5</name>
<dbReference type="eggNOG" id="COG1511">
    <property type="taxonomic scope" value="Bacteria"/>
</dbReference>
<feature type="transmembrane region" description="Helical" evidence="6">
    <location>
        <begin position="657"/>
        <end position="681"/>
    </location>
</feature>
<evidence type="ECO:0000313" key="9">
    <source>
        <dbReference type="Proteomes" id="UP000002411"/>
    </source>
</evidence>
<protein>
    <submittedName>
        <fullName evidence="8">Predicted permease</fullName>
    </submittedName>
</protein>